<dbReference type="Pfam" id="PF07833">
    <property type="entry name" value="Cu_amine_oxidN1"/>
    <property type="match status" value="1"/>
</dbReference>
<dbReference type="PANTHER" id="PTHR43739:SF5">
    <property type="entry name" value="EXO-ALPHA-SIALIDASE"/>
    <property type="match status" value="1"/>
</dbReference>
<dbReference type="InterPro" id="IPR015943">
    <property type="entry name" value="WD40/YVTN_repeat-like_dom_sf"/>
</dbReference>
<dbReference type="InterPro" id="IPR013378">
    <property type="entry name" value="InlB-like_B-rpt"/>
</dbReference>
<dbReference type="InterPro" id="IPR052025">
    <property type="entry name" value="Xyloglucanase_GH74"/>
</dbReference>
<accession>A0A398DSS2</accession>
<evidence type="ECO:0000259" key="2">
    <source>
        <dbReference type="Pfam" id="PF18998"/>
    </source>
</evidence>
<comment type="caution">
    <text evidence="3">The sequence shown here is derived from an EMBL/GenBank/DDBJ whole genome shotgun (WGS) entry which is preliminary data.</text>
</comment>
<dbReference type="SUPFAM" id="SSF110296">
    <property type="entry name" value="Oligoxyloglucan reducing end-specific cellobiohydrolase"/>
    <property type="match status" value="2"/>
</dbReference>
<gene>
    <name evidence="3" type="ORF">SMC1_02975</name>
</gene>
<dbReference type="InterPro" id="IPR012854">
    <property type="entry name" value="Cu_amine_oxidase-like_N"/>
</dbReference>
<dbReference type="InterPro" id="IPR036582">
    <property type="entry name" value="Mao_N_sf"/>
</dbReference>
<evidence type="ECO:0008006" key="5">
    <source>
        <dbReference type="Google" id="ProtNLM"/>
    </source>
</evidence>
<dbReference type="SUPFAM" id="SSF55383">
    <property type="entry name" value="Copper amine oxidase, domain N"/>
    <property type="match status" value="2"/>
</dbReference>
<dbReference type="PANTHER" id="PTHR43739">
    <property type="entry name" value="XYLOGLUCANASE (EUROFUNG)"/>
    <property type="match status" value="1"/>
</dbReference>
<feature type="domain" description="Bacterial repeat" evidence="2">
    <location>
        <begin position="286"/>
        <end position="351"/>
    </location>
</feature>
<evidence type="ECO:0000313" key="3">
    <source>
        <dbReference type="EMBL" id="RIE17183.1"/>
    </source>
</evidence>
<dbReference type="Gene3D" id="2.130.10.10">
    <property type="entry name" value="YVTN repeat-like/Quinoprotein amine dehydrogenase"/>
    <property type="match status" value="2"/>
</dbReference>
<dbReference type="NCBIfam" id="TIGR02543">
    <property type="entry name" value="List_Bact_rpt"/>
    <property type="match status" value="1"/>
</dbReference>
<name>A0A398DSS2_9BACT</name>
<evidence type="ECO:0000259" key="1">
    <source>
        <dbReference type="Pfam" id="PF07833"/>
    </source>
</evidence>
<dbReference type="GO" id="GO:0010411">
    <property type="term" value="P:xyloglucan metabolic process"/>
    <property type="evidence" value="ECO:0007669"/>
    <property type="project" value="TreeGrafter"/>
</dbReference>
<feature type="non-terminal residue" evidence="3">
    <location>
        <position position="1"/>
    </location>
</feature>
<dbReference type="Pfam" id="PF18998">
    <property type="entry name" value="Flg_new_2"/>
    <property type="match status" value="1"/>
</dbReference>
<keyword evidence="4" id="KW-1185">Reference proteome</keyword>
<sequence>TDIGGVFLSVDSGATWIAVNTGLASTYVPALAINPLDPSTVYASNDSSVFRSSDSGATWTAAGPTWTPADTADGTAAGVVLCFAINPRNPSTLYAGTDTGGVFRSTDSGATWTAVNTGLTTTYISALAINPLNPSTLYAGTDDGVFLSVDSGATWTAAGPIDGVVLCFAINPLNPSIMYAGSNIGVFCSTDSGTTWTEVNTDIANPQTSSLAINPLNPSTLYAGTDSGVFLSVDSGATWTAAGPADGVVICLAINPLNPSTVYSSTDNGVSRYASVSSYVLIAIASPASGGSIGWSPKTASYTPGTVVTLTASPTAGYVFTGWSGALSGTKNPTTVTMDADKKVTASFTAKAKSVILLKIGSRTMYVDGKPIILEAAPIILHSRTLLPIRAVVEATGGTIAWEASTRKVTIVRKDKTLVLWIGKNMAKLNGQSVNIDSDPKVVPIIMNGRTLLPLRFVAEELAMNIQWNATTQAITITYTP</sequence>
<organism evidence="3 4">
    <name type="scientific">Candidatus Cryosericum septentrionale</name>
    <dbReference type="NCBI Taxonomy" id="2290913"/>
    <lineage>
        <taxon>Bacteria</taxon>
        <taxon>Pseudomonadati</taxon>
        <taxon>Caldisericota/Cryosericota group</taxon>
        <taxon>Candidatus Cryosericota</taxon>
        <taxon>Candidatus Cryosericia</taxon>
        <taxon>Candidatus Cryosericales</taxon>
        <taxon>Candidatus Cryosericaceae</taxon>
        <taxon>Candidatus Cryosericum</taxon>
    </lineage>
</organism>
<dbReference type="AlphaFoldDB" id="A0A398DSS2"/>
<dbReference type="RefSeq" id="WP_207799276.1">
    <property type="nucleotide sequence ID" value="NZ_QXIY01000011.1"/>
</dbReference>
<protein>
    <recommendedName>
        <fullName evidence="5">Copper amine oxidase-like N-terminal domain-containing protein</fullName>
    </recommendedName>
</protein>
<dbReference type="Proteomes" id="UP000266113">
    <property type="component" value="Unassembled WGS sequence"/>
</dbReference>
<proteinExistence type="predicted"/>
<dbReference type="EMBL" id="QXIY01000011">
    <property type="protein sequence ID" value="RIE17183.1"/>
    <property type="molecule type" value="Genomic_DNA"/>
</dbReference>
<reference evidence="3 4" key="1">
    <citation type="submission" date="2018-09" db="EMBL/GenBank/DDBJ databases">
        <title>Discovery and Ecogenomic Context for Candidatus Cryosericales, a Global Caldiserica Order Active in Thawing Permafrost.</title>
        <authorList>
            <person name="Martinez M.A."/>
            <person name="Woodcroft B.J."/>
            <person name="Ignacio Espinoza J.C."/>
            <person name="Zayed A."/>
            <person name="Singleton C.M."/>
            <person name="Boyd J."/>
            <person name="Li Y.-F."/>
            <person name="Purvine S."/>
            <person name="Maughan H."/>
            <person name="Hodgkins S.B."/>
            <person name="Anderson D."/>
            <person name="Sederholm M."/>
            <person name="Temperton B."/>
            <person name="Saleska S.R."/>
            <person name="Tyson G.W."/>
            <person name="Rich V.I."/>
        </authorList>
    </citation>
    <scope>NUCLEOTIDE SEQUENCE [LARGE SCALE GENOMIC DNA]</scope>
    <source>
        <strain evidence="3 4">SMC1</strain>
    </source>
</reference>
<dbReference type="CDD" id="cd15482">
    <property type="entry name" value="Sialidase_non-viral"/>
    <property type="match status" value="1"/>
</dbReference>
<dbReference type="Gene3D" id="3.30.457.10">
    <property type="entry name" value="Copper amine oxidase-like, N-terminal domain"/>
    <property type="match status" value="1"/>
</dbReference>
<feature type="domain" description="Copper amine oxidase-like N-terminal" evidence="1">
    <location>
        <begin position="366"/>
        <end position="477"/>
    </location>
</feature>
<dbReference type="InterPro" id="IPR044060">
    <property type="entry name" value="Bacterial_rp_domain"/>
</dbReference>
<evidence type="ECO:0000313" key="4">
    <source>
        <dbReference type="Proteomes" id="UP000266113"/>
    </source>
</evidence>